<dbReference type="OrthoDB" id="3244185at2759"/>
<sequence length="60" mass="6883">LAYVEWFSPFALAPDRTSGMYKITRSIRDGERLASIIPVSQIYRSIHLLPKFGSSVPRTW</sequence>
<dbReference type="Proteomes" id="UP000030669">
    <property type="component" value="Unassembled WGS sequence"/>
</dbReference>
<proteinExistence type="predicted"/>
<dbReference type="HOGENOM" id="CLU_155374_1_0_1"/>
<accession>S7R636</accession>
<organism evidence="1 2">
    <name type="scientific">Gloeophyllum trabeum (strain ATCC 11539 / FP-39264 / Madison 617)</name>
    <name type="common">Brown rot fungus</name>
    <dbReference type="NCBI Taxonomy" id="670483"/>
    <lineage>
        <taxon>Eukaryota</taxon>
        <taxon>Fungi</taxon>
        <taxon>Dikarya</taxon>
        <taxon>Basidiomycota</taxon>
        <taxon>Agaricomycotina</taxon>
        <taxon>Agaricomycetes</taxon>
        <taxon>Gloeophyllales</taxon>
        <taxon>Gloeophyllaceae</taxon>
        <taxon>Gloeophyllum</taxon>
    </lineage>
</organism>
<protein>
    <submittedName>
        <fullName evidence="1">Uncharacterized protein</fullName>
    </submittedName>
</protein>
<evidence type="ECO:0000313" key="2">
    <source>
        <dbReference type="Proteomes" id="UP000030669"/>
    </source>
</evidence>
<feature type="non-terminal residue" evidence="1">
    <location>
        <position position="60"/>
    </location>
</feature>
<keyword evidence="2" id="KW-1185">Reference proteome</keyword>
<dbReference type="RefSeq" id="XP_007871700.1">
    <property type="nucleotide sequence ID" value="XM_007873509.1"/>
</dbReference>
<dbReference type="GeneID" id="19304971"/>
<gene>
    <name evidence="1" type="ORF">GLOTRDRAFT_19078</name>
</gene>
<reference evidence="1 2" key="1">
    <citation type="journal article" date="2012" name="Science">
        <title>The Paleozoic origin of enzymatic lignin decomposition reconstructed from 31 fungal genomes.</title>
        <authorList>
            <person name="Floudas D."/>
            <person name="Binder M."/>
            <person name="Riley R."/>
            <person name="Barry K."/>
            <person name="Blanchette R.A."/>
            <person name="Henrissat B."/>
            <person name="Martinez A.T."/>
            <person name="Otillar R."/>
            <person name="Spatafora J.W."/>
            <person name="Yadav J.S."/>
            <person name="Aerts A."/>
            <person name="Benoit I."/>
            <person name="Boyd A."/>
            <person name="Carlson A."/>
            <person name="Copeland A."/>
            <person name="Coutinho P.M."/>
            <person name="de Vries R.P."/>
            <person name="Ferreira P."/>
            <person name="Findley K."/>
            <person name="Foster B."/>
            <person name="Gaskell J."/>
            <person name="Glotzer D."/>
            <person name="Gorecki P."/>
            <person name="Heitman J."/>
            <person name="Hesse C."/>
            <person name="Hori C."/>
            <person name="Igarashi K."/>
            <person name="Jurgens J.A."/>
            <person name="Kallen N."/>
            <person name="Kersten P."/>
            <person name="Kohler A."/>
            <person name="Kuees U."/>
            <person name="Kumar T.K.A."/>
            <person name="Kuo A."/>
            <person name="LaButti K."/>
            <person name="Larrondo L.F."/>
            <person name="Lindquist E."/>
            <person name="Ling A."/>
            <person name="Lombard V."/>
            <person name="Lucas S."/>
            <person name="Lundell T."/>
            <person name="Martin R."/>
            <person name="McLaughlin D.J."/>
            <person name="Morgenstern I."/>
            <person name="Morin E."/>
            <person name="Murat C."/>
            <person name="Nagy L.G."/>
            <person name="Nolan M."/>
            <person name="Ohm R.A."/>
            <person name="Patyshakuliyeva A."/>
            <person name="Rokas A."/>
            <person name="Ruiz-Duenas F.J."/>
            <person name="Sabat G."/>
            <person name="Salamov A."/>
            <person name="Samejima M."/>
            <person name="Schmutz J."/>
            <person name="Slot J.C."/>
            <person name="St John F."/>
            <person name="Stenlid J."/>
            <person name="Sun H."/>
            <person name="Sun S."/>
            <person name="Syed K."/>
            <person name="Tsang A."/>
            <person name="Wiebenga A."/>
            <person name="Young D."/>
            <person name="Pisabarro A."/>
            <person name="Eastwood D.C."/>
            <person name="Martin F."/>
            <person name="Cullen D."/>
            <person name="Grigoriev I.V."/>
            <person name="Hibbett D.S."/>
        </authorList>
    </citation>
    <scope>NUCLEOTIDE SEQUENCE [LARGE SCALE GENOMIC DNA]</scope>
    <source>
        <strain evidence="1 2">ATCC 11539</strain>
    </source>
</reference>
<dbReference type="AlphaFoldDB" id="S7R636"/>
<name>S7R636_GLOTA</name>
<dbReference type="KEGG" id="gtr:GLOTRDRAFT_19078"/>
<evidence type="ECO:0000313" key="1">
    <source>
        <dbReference type="EMBL" id="EPQ49845.1"/>
    </source>
</evidence>
<dbReference type="EMBL" id="KB469566">
    <property type="protein sequence ID" value="EPQ49845.1"/>
    <property type="molecule type" value="Genomic_DNA"/>
</dbReference>
<feature type="non-terminal residue" evidence="1">
    <location>
        <position position="1"/>
    </location>
</feature>